<keyword evidence="3 7" id="KW-0812">Transmembrane</keyword>
<dbReference type="EMBL" id="CP003179">
    <property type="protein sequence ID" value="AEW06499.1"/>
    <property type="molecule type" value="Genomic_DNA"/>
</dbReference>
<dbReference type="KEGG" id="sap:Sulac_3042"/>
<proteinExistence type="predicted"/>
<feature type="region of interest" description="Disordered" evidence="8">
    <location>
        <begin position="428"/>
        <end position="448"/>
    </location>
</feature>
<dbReference type="InterPro" id="IPR052175">
    <property type="entry name" value="ComplexI-like_HydComp"/>
</dbReference>
<evidence type="ECO:0000256" key="6">
    <source>
        <dbReference type="ARBA" id="ARBA00023136"/>
    </source>
</evidence>
<dbReference type="Pfam" id="PF00361">
    <property type="entry name" value="Proton_antipo_M"/>
    <property type="match status" value="1"/>
</dbReference>
<feature type="transmembrane region" description="Helical" evidence="9">
    <location>
        <begin position="317"/>
        <end position="335"/>
    </location>
</feature>
<reference evidence="11 12" key="2">
    <citation type="journal article" date="2012" name="Stand. Genomic Sci.">
        <title>Complete genome sequence of the moderately thermophilic mineral-sulfide-oxidizing firmicute Sulfobacillus acidophilus type strain (NAL(T)).</title>
        <authorList>
            <person name="Anderson I."/>
            <person name="Chertkov O."/>
            <person name="Chen A."/>
            <person name="Saunders E."/>
            <person name="Lapidus A."/>
            <person name="Nolan M."/>
            <person name="Lucas S."/>
            <person name="Hammon N."/>
            <person name="Deshpande S."/>
            <person name="Cheng J.F."/>
            <person name="Han C."/>
            <person name="Tapia R."/>
            <person name="Goodwin L.A."/>
            <person name="Pitluck S."/>
            <person name="Liolios K."/>
            <person name="Pagani I."/>
            <person name="Ivanova N."/>
            <person name="Mikhailova N."/>
            <person name="Pati A."/>
            <person name="Palaniappan K."/>
            <person name="Land M."/>
            <person name="Pan C."/>
            <person name="Rohde M."/>
            <person name="Pukall R."/>
            <person name="Goker M."/>
            <person name="Detter J.C."/>
            <person name="Woyke T."/>
            <person name="Bristow J."/>
            <person name="Eisen J.A."/>
            <person name="Markowitz V."/>
            <person name="Hugenholtz P."/>
            <person name="Kyrpides N.C."/>
            <person name="Klenk H.P."/>
            <person name="Mavromatis K."/>
        </authorList>
    </citation>
    <scope>NUCLEOTIDE SEQUENCE [LARGE SCALE GENOMIC DNA]</scope>
    <source>
        <strain evidence="12">ATCC 700253 / DSM 10332 / NAL</strain>
    </source>
</reference>
<keyword evidence="12" id="KW-1185">Reference proteome</keyword>
<dbReference type="InterPro" id="IPR001750">
    <property type="entry name" value="ND/Mrp_TM"/>
</dbReference>
<evidence type="ECO:0000256" key="3">
    <source>
        <dbReference type="ARBA" id="ARBA00022692"/>
    </source>
</evidence>
<dbReference type="EC" id="1.6.99.5" evidence="11"/>
<evidence type="ECO:0000259" key="10">
    <source>
        <dbReference type="Pfam" id="PF00361"/>
    </source>
</evidence>
<dbReference type="PATRIC" id="fig|679936.5.peg.3141"/>
<dbReference type="Proteomes" id="UP000005439">
    <property type="component" value="Chromosome"/>
</dbReference>
<feature type="transmembrane region" description="Helical" evidence="9">
    <location>
        <begin position="34"/>
        <end position="53"/>
    </location>
</feature>
<sequence>MTAYVLYGGPLGVVGLSVLGWIRPGRWLTRAVWGWLSALLGVGVLTLAPHLRLTQPSSLLALVVLVITWASAGDSLWWTAEHPAVPLTRYYLWWAGFWASLTGLALTDNLAAAWLWVELSTVTSAALILEMHSRRALEAAWKYVLIVSVGLLLGLLGLILLYAGLGSHHAGFATFNFGYLETHWRHIPLGIRQLSGVLLIVGLGTKVGLAPFHTWLPDAHAEAPAPVSGLLSGVLLGLTLWTLHRYLAAVPMGPVGSGSPWLLWLGVLSVMVGSFSLFMQREVKRLLAYSSVEQVGMMAIGLGLGTSAGIAAALWQWIFHAGIKSGTFFVSGHLSERLHAKRMDAWQGAFRRAPRLGTVWAVGILALSGVPPLGISYSEWLLVRALWLDHQTGVLVLLSVGLTVTFMALLYHLLRGLFGSWERRQEEPSDHERLMEDPDGQERALGHG</sequence>
<accession>G8U0F7</accession>
<evidence type="ECO:0000256" key="9">
    <source>
        <dbReference type="SAM" id="Phobius"/>
    </source>
</evidence>
<evidence type="ECO:0000313" key="11">
    <source>
        <dbReference type="EMBL" id="AEW06499.1"/>
    </source>
</evidence>
<dbReference type="PANTHER" id="PTHR42682:SF5">
    <property type="entry name" value="HYDROGENASE-4 COMPONENT F"/>
    <property type="match status" value="1"/>
</dbReference>
<name>G8U0F7_SULAD</name>
<organism evidence="11 12">
    <name type="scientific">Sulfobacillus acidophilus (strain ATCC 700253 / DSM 10332 / NAL)</name>
    <dbReference type="NCBI Taxonomy" id="679936"/>
    <lineage>
        <taxon>Bacteria</taxon>
        <taxon>Bacillati</taxon>
        <taxon>Bacillota</taxon>
        <taxon>Clostridia</taxon>
        <taxon>Eubacteriales</taxon>
        <taxon>Clostridiales Family XVII. Incertae Sedis</taxon>
        <taxon>Sulfobacillus</taxon>
    </lineage>
</organism>
<dbReference type="HOGENOM" id="CLU_007100_10_1_9"/>
<feature type="transmembrane region" description="Helical" evidence="9">
    <location>
        <begin position="286"/>
        <end position="311"/>
    </location>
</feature>
<gene>
    <name evidence="11" type="ordered locus">Sulac_3042</name>
</gene>
<feature type="transmembrane region" description="Helical" evidence="9">
    <location>
        <begin position="6"/>
        <end position="22"/>
    </location>
</feature>
<dbReference type="STRING" id="679936.Sulac_3042"/>
<comment type="subcellular location">
    <subcellularLocation>
        <location evidence="1">Cell membrane</location>
        <topology evidence="1">Multi-pass membrane protein</topology>
    </subcellularLocation>
    <subcellularLocation>
        <location evidence="7">Membrane</location>
        <topology evidence="7">Multi-pass membrane protein</topology>
    </subcellularLocation>
</comment>
<keyword evidence="2" id="KW-1003">Cell membrane</keyword>
<evidence type="ECO:0000256" key="8">
    <source>
        <dbReference type="SAM" id="MobiDB-lite"/>
    </source>
</evidence>
<dbReference type="PRINTS" id="PR01434">
    <property type="entry name" value="NADHDHGNASE5"/>
</dbReference>
<feature type="transmembrane region" description="Helical" evidence="9">
    <location>
        <begin position="59"/>
        <end position="78"/>
    </location>
</feature>
<keyword evidence="5 11" id="KW-0560">Oxidoreductase</keyword>
<keyword evidence="4 9" id="KW-1133">Transmembrane helix</keyword>
<reference evidence="12" key="1">
    <citation type="submission" date="2011-12" db="EMBL/GenBank/DDBJ databases">
        <title>The complete genome of chromosome of Sulfobacillus acidophilus DSM 10332.</title>
        <authorList>
            <person name="Lucas S."/>
            <person name="Han J."/>
            <person name="Lapidus A."/>
            <person name="Bruce D."/>
            <person name="Goodwin L."/>
            <person name="Pitluck S."/>
            <person name="Peters L."/>
            <person name="Kyrpides N."/>
            <person name="Mavromatis K."/>
            <person name="Ivanova N."/>
            <person name="Mikhailova N."/>
            <person name="Chertkov O."/>
            <person name="Saunders E."/>
            <person name="Detter J.C."/>
            <person name="Tapia R."/>
            <person name="Han C."/>
            <person name="Land M."/>
            <person name="Hauser L."/>
            <person name="Markowitz V."/>
            <person name="Cheng J.-F."/>
            <person name="Hugenholtz P."/>
            <person name="Woyke T."/>
            <person name="Wu D."/>
            <person name="Pukall R."/>
            <person name="Gehrich-Schroeter G."/>
            <person name="Schneider S."/>
            <person name="Klenk H.-P."/>
            <person name="Eisen J.A."/>
        </authorList>
    </citation>
    <scope>NUCLEOTIDE SEQUENCE [LARGE SCALE GENOMIC DNA]</scope>
    <source>
        <strain evidence="12">ATCC 700253 / DSM 10332 / NAL</strain>
    </source>
</reference>
<dbReference type="AlphaFoldDB" id="G8U0F7"/>
<feature type="domain" description="NADH:quinone oxidoreductase/Mrp antiporter transmembrane" evidence="10">
    <location>
        <begin position="108"/>
        <end position="401"/>
    </location>
</feature>
<keyword evidence="6 9" id="KW-0472">Membrane</keyword>
<feature type="transmembrane region" description="Helical" evidence="9">
    <location>
        <begin position="194"/>
        <end position="216"/>
    </location>
</feature>
<evidence type="ECO:0000313" key="12">
    <source>
        <dbReference type="Proteomes" id="UP000005439"/>
    </source>
</evidence>
<evidence type="ECO:0000256" key="7">
    <source>
        <dbReference type="RuleBase" id="RU000320"/>
    </source>
</evidence>
<feature type="transmembrane region" description="Helical" evidence="9">
    <location>
        <begin position="394"/>
        <end position="414"/>
    </location>
</feature>
<feature type="transmembrane region" description="Helical" evidence="9">
    <location>
        <begin position="356"/>
        <end position="374"/>
    </location>
</feature>
<feature type="transmembrane region" description="Helical" evidence="9">
    <location>
        <begin position="223"/>
        <end position="241"/>
    </location>
</feature>
<dbReference type="GO" id="GO:0016491">
    <property type="term" value="F:oxidoreductase activity"/>
    <property type="evidence" value="ECO:0007669"/>
    <property type="project" value="UniProtKB-KW"/>
</dbReference>
<feature type="transmembrane region" description="Helical" evidence="9">
    <location>
        <begin position="261"/>
        <end position="279"/>
    </location>
</feature>
<evidence type="ECO:0000256" key="4">
    <source>
        <dbReference type="ARBA" id="ARBA00022989"/>
    </source>
</evidence>
<feature type="transmembrane region" description="Helical" evidence="9">
    <location>
        <begin position="143"/>
        <end position="165"/>
    </location>
</feature>
<feature type="transmembrane region" description="Helical" evidence="9">
    <location>
        <begin position="90"/>
        <end position="107"/>
    </location>
</feature>
<dbReference type="PANTHER" id="PTHR42682">
    <property type="entry name" value="HYDROGENASE-4 COMPONENT F"/>
    <property type="match status" value="1"/>
</dbReference>
<dbReference type="GO" id="GO:0005886">
    <property type="term" value="C:plasma membrane"/>
    <property type="evidence" value="ECO:0007669"/>
    <property type="project" value="UniProtKB-SubCell"/>
</dbReference>
<evidence type="ECO:0000256" key="5">
    <source>
        <dbReference type="ARBA" id="ARBA00023002"/>
    </source>
</evidence>
<protein>
    <submittedName>
        <fullName evidence="11">NADH dehydrogenase (Quinone)</fullName>
        <ecNumber evidence="11">1.6.99.5</ecNumber>
    </submittedName>
</protein>
<evidence type="ECO:0000256" key="1">
    <source>
        <dbReference type="ARBA" id="ARBA00004651"/>
    </source>
</evidence>
<evidence type="ECO:0000256" key="2">
    <source>
        <dbReference type="ARBA" id="ARBA00022475"/>
    </source>
</evidence>